<evidence type="ECO:0000313" key="2">
    <source>
        <dbReference type="EMBL" id="EWM22552.1"/>
    </source>
</evidence>
<dbReference type="OrthoDB" id="63891at2759"/>
<accession>W7T7Y5</accession>
<feature type="compositionally biased region" description="Pro residues" evidence="1">
    <location>
        <begin position="605"/>
        <end position="629"/>
    </location>
</feature>
<reference evidence="2 3" key="1">
    <citation type="journal article" date="2014" name="Mol. Plant">
        <title>Chromosome Scale Genome Assembly and Transcriptome Profiling of Nannochloropsis gaditana in Nitrogen Depletion.</title>
        <authorList>
            <person name="Corteggiani Carpinelli E."/>
            <person name="Telatin A."/>
            <person name="Vitulo N."/>
            <person name="Forcato C."/>
            <person name="D'Angelo M."/>
            <person name="Schiavon R."/>
            <person name="Vezzi A."/>
            <person name="Giacometti G.M."/>
            <person name="Morosinotto T."/>
            <person name="Valle G."/>
        </authorList>
    </citation>
    <scope>NUCLEOTIDE SEQUENCE [LARGE SCALE GENOMIC DNA]</scope>
    <source>
        <strain evidence="2 3">B-31</strain>
    </source>
</reference>
<feature type="compositionally biased region" description="Polar residues" evidence="1">
    <location>
        <begin position="159"/>
        <end position="172"/>
    </location>
</feature>
<feature type="compositionally biased region" description="Polar residues" evidence="1">
    <location>
        <begin position="224"/>
        <end position="234"/>
    </location>
</feature>
<organism evidence="2 3">
    <name type="scientific">Nannochloropsis gaditana</name>
    <dbReference type="NCBI Taxonomy" id="72520"/>
    <lineage>
        <taxon>Eukaryota</taxon>
        <taxon>Sar</taxon>
        <taxon>Stramenopiles</taxon>
        <taxon>Ochrophyta</taxon>
        <taxon>Eustigmatophyceae</taxon>
        <taxon>Eustigmatales</taxon>
        <taxon>Monodopsidaceae</taxon>
        <taxon>Nannochloropsis</taxon>
    </lineage>
</organism>
<dbReference type="InterPro" id="IPR011989">
    <property type="entry name" value="ARM-like"/>
</dbReference>
<feature type="region of interest" description="Disordered" evidence="1">
    <location>
        <begin position="77"/>
        <end position="283"/>
    </location>
</feature>
<dbReference type="Gene3D" id="1.25.10.10">
    <property type="entry name" value="Leucine-rich Repeat Variant"/>
    <property type="match status" value="1"/>
</dbReference>
<sequence length="688" mass="72546">MHENLLLFLHSSEVAPRSSSFLVIKLHRRPRKSNAYSYHPYHALRGRVLTWSNYLSFKPNSRTFLYGLMHSLWHSGGRSPMSSAGKSTGAGDSNQGPSPPPQKDRDPSIPPRKHALERPVVDAAPIPRTASSPHRVSAAGSCTSTPPSGSPRPPRRTPQESTFLTKPTASSLQKRRSIVLTHTLSPGGTSAFKTSSTLPPSPPTLGGHGPRVPIPGPSPHEVTPSVSITSTVLPSPTPHALKGSTKTASPTAMPAVTNTPVRGHQLPPLPSSSPGALPSLASPSRSILSAPISARRAYHRKIDQHLPAGTDSPSTSSSLGTSPNTSVAPGRRKPGPPRPHATPSSSSLSSSSSTATTKLVVMSAAEKAMDGAPQGRVYQVQVRNTEDLPPSLHPALDLDLVLETVKEGDAALHGGQRGEEERGHADWAREYECIDAIRRLALHPSLGPALLRPHLPLLLPFLLRSVHNLRSSMQRNALLCLRELFVPAGLGPAFPPFLEPMCALLLRQLGHGDKKFIRVACEGVLAAAVGAEGGATVPFLLPALLPMVKAKKAEEAAGSLLWIEQGLKEVLKEGGADGGREGGRAEGGEESTLTRALGALSLTSPTPPRPSTPPSSPLPPALPSLLPPPRGERTDAARPPPRVGPRLRQLSFGDRQESGEEGADSPEQVLGQGGGRAGGREKGGKFRV</sequence>
<name>W7T7Y5_9STRA</name>
<protein>
    <submittedName>
        <fullName evidence="2">Armadillo-like helical</fullName>
    </submittedName>
</protein>
<keyword evidence="3" id="KW-1185">Reference proteome</keyword>
<feature type="compositionally biased region" description="Polar residues" evidence="1">
    <location>
        <begin position="180"/>
        <end position="193"/>
    </location>
</feature>
<dbReference type="SUPFAM" id="SSF48371">
    <property type="entry name" value="ARM repeat"/>
    <property type="match status" value="1"/>
</dbReference>
<feature type="region of interest" description="Disordered" evidence="1">
    <location>
        <begin position="305"/>
        <end position="355"/>
    </location>
</feature>
<comment type="caution">
    <text evidence="2">The sequence shown here is derived from an EMBL/GenBank/DDBJ whole genome shotgun (WGS) entry which is preliminary data.</text>
</comment>
<evidence type="ECO:0000313" key="3">
    <source>
        <dbReference type="Proteomes" id="UP000019335"/>
    </source>
</evidence>
<gene>
    <name evidence="2" type="ORF">Naga_100730g1</name>
</gene>
<dbReference type="InterPro" id="IPR016024">
    <property type="entry name" value="ARM-type_fold"/>
</dbReference>
<feature type="region of interest" description="Disordered" evidence="1">
    <location>
        <begin position="600"/>
        <end position="688"/>
    </location>
</feature>
<evidence type="ECO:0000256" key="1">
    <source>
        <dbReference type="SAM" id="MobiDB-lite"/>
    </source>
</evidence>
<feature type="compositionally biased region" description="Low complexity" evidence="1">
    <location>
        <begin position="344"/>
        <end position="353"/>
    </location>
</feature>
<feature type="compositionally biased region" description="Basic and acidic residues" evidence="1">
    <location>
        <begin position="678"/>
        <end position="688"/>
    </location>
</feature>
<dbReference type="EMBL" id="AZIL01002154">
    <property type="protein sequence ID" value="EWM22552.1"/>
    <property type="molecule type" value="Genomic_DNA"/>
</dbReference>
<feature type="compositionally biased region" description="Polar residues" evidence="1">
    <location>
        <begin position="244"/>
        <end position="260"/>
    </location>
</feature>
<feature type="compositionally biased region" description="Low complexity" evidence="1">
    <location>
        <begin position="309"/>
        <end position="326"/>
    </location>
</feature>
<proteinExistence type="predicted"/>
<feature type="compositionally biased region" description="Polar residues" evidence="1">
    <location>
        <begin position="80"/>
        <end position="96"/>
    </location>
</feature>
<dbReference type="AlphaFoldDB" id="W7T7Y5"/>
<dbReference type="Proteomes" id="UP000019335">
    <property type="component" value="Unassembled WGS sequence"/>
</dbReference>
<feature type="compositionally biased region" description="Low complexity" evidence="1">
    <location>
        <begin position="272"/>
        <end position="283"/>
    </location>
</feature>